<dbReference type="SUPFAM" id="SSF58104">
    <property type="entry name" value="Methyl-accepting chemotaxis protein (MCP) signaling domain"/>
    <property type="match status" value="1"/>
</dbReference>
<dbReference type="Proteomes" id="UP000270626">
    <property type="component" value="Unassembled WGS sequence"/>
</dbReference>
<dbReference type="RefSeq" id="WP_121458171.1">
    <property type="nucleotide sequence ID" value="NZ_RBXP01000014.1"/>
</dbReference>
<comment type="caution">
    <text evidence="6">The sequence shown here is derived from an EMBL/GenBank/DDBJ whole genome shotgun (WGS) entry which is preliminary data.</text>
</comment>
<reference evidence="6 7" key="1">
    <citation type="submission" date="2018-10" db="EMBL/GenBank/DDBJ databases">
        <title>Genomic Encyclopedia of Type Strains, Phase IV (KMG-IV): sequencing the most valuable type-strain genomes for metagenomic binning, comparative biology and taxonomic classification.</title>
        <authorList>
            <person name="Goeker M."/>
        </authorList>
    </citation>
    <scope>NUCLEOTIDE SEQUENCE [LARGE SCALE GENOMIC DNA]</scope>
    <source>
        <strain evidence="6 7">DSM 23841</strain>
    </source>
</reference>
<name>A0A495WCG1_9RHOO</name>
<evidence type="ECO:0000256" key="2">
    <source>
        <dbReference type="PROSITE-ProRule" id="PRU00284"/>
    </source>
</evidence>
<keyword evidence="1 2" id="KW-0807">Transducer</keyword>
<sequence length="392" mass="41568">MTAPQTRPLAPLALPLLAGCAIGLYGFGWTLPALGGIAVMILATVIGAAWLRHADTRQRAAWDEALQAAQQATREATVAARLQGLDELCVEVLPLWASQIDIVHRQTEESITALSQRFASLSEGVQKAVASARSGEGVDLVSLLADSEAELNGIIASLQGTLANKDALLQQVRELSAMTSELESMARDVGEIAKQTNLLALNAAIEAARAGEAGRGFAVVADEVRKLSSLSGETGRKIAETVAVVNQGIGTTLASSQQYAAEELRLIDDAGTHIGEVVTRFRDAAEVLVDNASALTRQGEHIGHEIGDVLVALQFQDRVGQILDHVRIDLRQLEERLRLASGEVAAGRPAGQLDASAWLNDMARQFTTPEQHRLHAGGGANQGSDADDITFF</sequence>
<dbReference type="Gene3D" id="1.10.287.950">
    <property type="entry name" value="Methyl-accepting chemotaxis protein"/>
    <property type="match status" value="1"/>
</dbReference>
<keyword evidence="4" id="KW-0812">Transmembrane</keyword>
<protein>
    <submittedName>
        <fullName evidence="6">Methyl-accepting chemotaxis protein</fullName>
    </submittedName>
</protein>
<feature type="transmembrane region" description="Helical" evidence="4">
    <location>
        <begin position="33"/>
        <end position="51"/>
    </location>
</feature>
<keyword evidence="7" id="KW-1185">Reference proteome</keyword>
<accession>A0A495WCG1</accession>
<dbReference type="PANTHER" id="PTHR32089">
    <property type="entry name" value="METHYL-ACCEPTING CHEMOTAXIS PROTEIN MCPB"/>
    <property type="match status" value="1"/>
</dbReference>
<dbReference type="InterPro" id="IPR004089">
    <property type="entry name" value="MCPsignal_dom"/>
</dbReference>
<dbReference type="PROSITE" id="PS50111">
    <property type="entry name" value="CHEMOTAXIS_TRANSDUC_2"/>
    <property type="match status" value="1"/>
</dbReference>
<evidence type="ECO:0000256" key="3">
    <source>
        <dbReference type="SAM" id="MobiDB-lite"/>
    </source>
</evidence>
<evidence type="ECO:0000256" key="1">
    <source>
        <dbReference type="ARBA" id="ARBA00023224"/>
    </source>
</evidence>
<dbReference type="Pfam" id="PF00015">
    <property type="entry name" value="MCPsignal"/>
    <property type="match status" value="1"/>
</dbReference>
<dbReference type="GO" id="GO:0016020">
    <property type="term" value="C:membrane"/>
    <property type="evidence" value="ECO:0007669"/>
    <property type="project" value="InterPro"/>
</dbReference>
<evidence type="ECO:0000313" key="7">
    <source>
        <dbReference type="Proteomes" id="UP000270626"/>
    </source>
</evidence>
<evidence type="ECO:0000259" key="5">
    <source>
        <dbReference type="PROSITE" id="PS50111"/>
    </source>
</evidence>
<dbReference type="PROSITE" id="PS51257">
    <property type="entry name" value="PROKAR_LIPOPROTEIN"/>
    <property type="match status" value="1"/>
</dbReference>
<feature type="domain" description="Methyl-accepting transducer" evidence="5">
    <location>
        <begin position="105"/>
        <end position="314"/>
    </location>
</feature>
<dbReference type="SMART" id="SM00283">
    <property type="entry name" value="MA"/>
    <property type="match status" value="1"/>
</dbReference>
<proteinExistence type="predicted"/>
<organism evidence="6 7">
    <name type="scientific">Azonexus fungiphilus</name>
    <dbReference type="NCBI Taxonomy" id="146940"/>
    <lineage>
        <taxon>Bacteria</taxon>
        <taxon>Pseudomonadati</taxon>
        <taxon>Pseudomonadota</taxon>
        <taxon>Betaproteobacteria</taxon>
        <taxon>Rhodocyclales</taxon>
        <taxon>Azonexaceae</taxon>
        <taxon>Azonexus</taxon>
    </lineage>
</organism>
<dbReference type="GO" id="GO:0007165">
    <property type="term" value="P:signal transduction"/>
    <property type="evidence" value="ECO:0007669"/>
    <property type="project" value="UniProtKB-KW"/>
</dbReference>
<dbReference type="AlphaFoldDB" id="A0A495WCG1"/>
<dbReference type="EMBL" id="RBXP01000014">
    <property type="protein sequence ID" value="RKT58834.1"/>
    <property type="molecule type" value="Genomic_DNA"/>
</dbReference>
<feature type="transmembrane region" description="Helical" evidence="4">
    <location>
        <begin position="9"/>
        <end position="27"/>
    </location>
</feature>
<evidence type="ECO:0000313" key="6">
    <source>
        <dbReference type="EMBL" id="RKT58834.1"/>
    </source>
</evidence>
<feature type="region of interest" description="Disordered" evidence="3">
    <location>
        <begin position="370"/>
        <end position="392"/>
    </location>
</feature>
<keyword evidence="4" id="KW-0472">Membrane</keyword>
<gene>
    <name evidence="6" type="ORF">DFR40_1863</name>
</gene>
<dbReference type="OrthoDB" id="5298972at2"/>
<evidence type="ECO:0000256" key="4">
    <source>
        <dbReference type="SAM" id="Phobius"/>
    </source>
</evidence>
<dbReference type="PANTHER" id="PTHR32089:SF114">
    <property type="entry name" value="METHYL-ACCEPTING CHEMOTAXIS PROTEIN MCPB"/>
    <property type="match status" value="1"/>
</dbReference>
<keyword evidence="4" id="KW-1133">Transmembrane helix</keyword>